<evidence type="ECO:0000256" key="1">
    <source>
        <dbReference type="SAM" id="Phobius"/>
    </source>
</evidence>
<feature type="transmembrane region" description="Helical" evidence="1">
    <location>
        <begin position="227"/>
        <end position="244"/>
    </location>
</feature>
<keyword evidence="1" id="KW-0472">Membrane</keyword>
<feature type="transmembrane region" description="Helical" evidence="1">
    <location>
        <begin position="97"/>
        <end position="120"/>
    </location>
</feature>
<gene>
    <name evidence="2" type="ORF">GCM10025864_10680</name>
</gene>
<keyword evidence="3" id="KW-1185">Reference proteome</keyword>
<comment type="caution">
    <text evidence="2">The sequence shown here is derived from an EMBL/GenBank/DDBJ whole genome shotgun (WGS) entry which is preliminary data.</text>
</comment>
<dbReference type="PANTHER" id="PTHR37305:SF1">
    <property type="entry name" value="MEMBRANE PROTEIN"/>
    <property type="match status" value="1"/>
</dbReference>
<protein>
    <submittedName>
        <fullName evidence="2">ABC transporter permease</fullName>
    </submittedName>
</protein>
<feature type="transmembrane region" description="Helical" evidence="1">
    <location>
        <begin position="199"/>
        <end position="220"/>
    </location>
</feature>
<evidence type="ECO:0000313" key="2">
    <source>
        <dbReference type="EMBL" id="GMA23309.1"/>
    </source>
</evidence>
<sequence length="307" mass="31854">MPTSDALPAAPADAPEVVEPVDAVGRAEQGARPGAVGAWLRFLRSELRLILGRRRNQVGLAVLAAVPVVIAIAVKVADPTSNGDDATFLNQITGNGFFVALAALALEIGLFLPLAVAVLAGDAVAGEANVGTLRGLLVVPVTRGRLLAVKYVALVLGALLGVVLVAVVGLVAGAVLFGLHPVVTLSGTTLGLGAGLVRLLLVVLYVTAYLAALGALGLFVSTLTEQPMGATVGIIILSTAMWILDSIEQLHWLHPWLLVDHQLALVDLLRDPVYTHDLSLGLLTDLAYVVVFLAAAWARFTSKDVTS</sequence>
<feature type="transmembrane region" description="Helical" evidence="1">
    <location>
        <begin position="151"/>
        <end position="179"/>
    </location>
</feature>
<reference evidence="3" key="1">
    <citation type="journal article" date="2019" name="Int. J. Syst. Evol. Microbiol.">
        <title>The Global Catalogue of Microorganisms (GCM) 10K type strain sequencing project: providing services to taxonomists for standard genome sequencing and annotation.</title>
        <authorList>
            <consortium name="The Broad Institute Genomics Platform"/>
            <consortium name="The Broad Institute Genome Sequencing Center for Infectious Disease"/>
            <person name="Wu L."/>
            <person name="Ma J."/>
        </authorList>
    </citation>
    <scope>NUCLEOTIDE SEQUENCE [LARGE SCALE GENOMIC DNA]</scope>
    <source>
        <strain evidence="3">NBRC 106348</strain>
    </source>
</reference>
<dbReference type="EMBL" id="BSUK01000001">
    <property type="protein sequence ID" value="GMA23309.1"/>
    <property type="molecule type" value="Genomic_DNA"/>
</dbReference>
<dbReference type="Proteomes" id="UP001157091">
    <property type="component" value="Unassembled WGS sequence"/>
</dbReference>
<dbReference type="PANTHER" id="PTHR37305">
    <property type="entry name" value="INTEGRAL MEMBRANE PROTEIN-RELATED"/>
    <property type="match status" value="1"/>
</dbReference>
<organism evidence="2 3">
    <name type="scientific">Luteimicrobium album</name>
    <dbReference type="NCBI Taxonomy" id="1054550"/>
    <lineage>
        <taxon>Bacteria</taxon>
        <taxon>Bacillati</taxon>
        <taxon>Actinomycetota</taxon>
        <taxon>Actinomycetes</taxon>
        <taxon>Micrococcales</taxon>
        <taxon>Luteimicrobium</taxon>
    </lineage>
</organism>
<dbReference type="Pfam" id="PF12730">
    <property type="entry name" value="ABC2_membrane_4"/>
    <property type="match status" value="1"/>
</dbReference>
<keyword evidence="1" id="KW-0812">Transmembrane</keyword>
<keyword evidence="1" id="KW-1133">Transmembrane helix</keyword>
<accession>A0ABQ6I025</accession>
<dbReference type="RefSeq" id="WP_284292361.1">
    <property type="nucleotide sequence ID" value="NZ_BSUK01000001.1"/>
</dbReference>
<name>A0ABQ6I025_9MICO</name>
<evidence type="ECO:0000313" key="3">
    <source>
        <dbReference type="Proteomes" id="UP001157091"/>
    </source>
</evidence>
<proteinExistence type="predicted"/>
<feature type="transmembrane region" description="Helical" evidence="1">
    <location>
        <begin position="58"/>
        <end position="77"/>
    </location>
</feature>
<feature type="transmembrane region" description="Helical" evidence="1">
    <location>
        <begin position="278"/>
        <end position="298"/>
    </location>
</feature>